<dbReference type="InterPro" id="IPR009991">
    <property type="entry name" value="DCTN3"/>
</dbReference>
<reference evidence="2" key="1">
    <citation type="submission" date="2022-10" db="EMBL/GenBank/DDBJ databases">
        <title>Determination and structural analysis of whole genome sequence of Sarocladium strictum F4-1.</title>
        <authorList>
            <person name="Hu L."/>
            <person name="Jiang Y."/>
        </authorList>
    </citation>
    <scope>NUCLEOTIDE SEQUENCE</scope>
    <source>
        <strain evidence="2">F4-1</strain>
    </source>
</reference>
<dbReference type="AlphaFoldDB" id="A0AA39L878"/>
<evidence type="ECO:0000313" key="3">
    <source>
        <dbReference type="Proteomes" id="UP001175261"/>
    </source>
</evidence>
<name>A0AA39L878_SARSR</name>
<keyword evidence="1" id="KW-0175">Coiled coil</keyword>
<sequence length="203" mass="22804">MDDHLDHTTLSTLSLLESRLHRIEHLLHGQTVTPSITQAESAVRKLSDLERHFSLLTSRIRVYAELLKIYNKNPDLFHEPSPKEPPSHLDFDAVQAIVIASASSFPATLSALTAIKDSPVPDPAESAHLITLTDRMKAIEATQVSQTAEVAELRRRSEVVMRTWYENGVLANSQALANVESRVERAERIVRQAEKRLELDNEI</sequence>
<protein>
    <submittedName>
        <fullName evidence="2">Uncharacterized protein</fullName>
    </submittedName>
</protein>
<evidence type="ECO:0000313" key="2">
    <source>
        <dbReference type="EMBL" id="KAK0387737.1"/>
    </source>
</evidence>
<comment type="caution">
    <text evidence="2">The sequence shown here is derived from an EMBL/GenBank/DDBJ whole genome shotgun (WGS) entry which is preliminary data.</text>
</comment>
<evidence type="ECO:0000256" key="1">
    <source>
        <dbReference type="SAM" id="Coils"/>
    </source>
</evidence>
<dbReference type="GO" id="GO:0005869">
    <property type="term" value="C:dynactin complex"/>
    <property type="evidence" value="ECO:0007669"/>
    <property type="project" value="InterPro"/>
</dbReference>
<organism evidence="2 3">
    <name type="scientific">Sarocladium strictum</name>
    <name type="common">Black bundle disease fungus</name>
    <name type="synonym">Acremonium strictum</name>
    <dbReference type="NCBI Taxonomy" id="5046"/>
    <lineage>
        <taxon>Eukaryota</taxon>
        <taxon>Fungi</taxon>
        <taxon>Dikarya</taxon>
        <taxon>Ascomycota</taxon>
        <taxon>Pezizomycotina</taxon>
        <taxon>Sordariomycetes</taxon>
        <taxon>Hypocreomycetidae</taxon>
        <taxon>Hypocreales</taxon>
        <taxon>Sarocladiaceae</taxon>
        <taxon>Sarocladium</taxon>
    </lineage>
</organism>
<feature type="coiled-coil region" evidence="1">
    <location>
        <begin position="176"/>
        <end position="203"/>
    </location>
</feature>
<dbReference type="EMBL" id="JAPDFR010000003">
    <property type="protein sequence ID" value="KAK0387737.1"/>
    <property type="molecule type" value="Genomic_DNA"/>
</dbReference>
<gene>
    <name evidence="2" type="ORF">NLU13_3982</name>
</gene>
<dbReference type="Pfam" id="PF07426">
    <property type="entry name" value="Dynactin_p22"/>
    <property type="match status" value="1"/>
</dbReference>
<keyword evidence="3" id="KW-1185">Reference proteome</keyword>
<dbReference type="GO" id="GO:0061640">
    <property type="term" value="P:cytoskeleton-dependent cytokinesis"/>
    <property type="evidence" value="ECO:0007669"/>
    <property type="project" value="InterPro"/>
</dbReference>
<dbReference type="Proteomes" id="UP001175261">
    <property type="component" value="Unassembled WGS sequence"/>
</dbReference>
<accession>A0AA39L878</accession>
<proteinExistence type="predicted"/>